<feature type="compositionally biased region" description="Polar residues" evidence="1">
    <location>
        <begin position="125"/>
        <end position="137"/>
    </location>
</feature>
<keyword evidence="3" id="KW-1185">Reference proteome</keyword>
<evidence type="ECO:0000256" key="1">
    <source>
        <dbReference type="SAM" id="MobiDB-lite"/>
    </source>
</evidence>
<organism evidence="2 3">
    <name type="scientific">Bemisia tabaci</name>
    <name type="common">Sweetpotato whitefly</name>
    <name type="synonym">Aleurodes tabaci</name>
    <dbReference type="NCBI Taxonomy" id="7038"/>
    <lineage>
        <taxon>Eukaryota</taxon>
        <taxon>Metazoa</taxon>
        <taxon>Ecdysozoa</taxon>
        <taxon>Arthropoda</taxon>
        <taxon>Hexapoda</taxon>
        <taxon>Insecta</taxon>
        <taxon>Pterygota</taxon>
        <taxon>Neoptera</taxon>
        <taxon>Paraneoptera</taxon>
        <taxon>Hemiptera</taxon>
        <taxon>Sternorrhyncha</taxon>
        <taxon>Aleyrodoidea</taxon>
        <taxon>Aleyrodidae</taxon>
        <taxon>Aleyrodinae</taxon>
        <taxon>Bemisia</taxon>
    </lineage>
</organism>
<reference evidence="2" key="1">
    <citation type="submission" date="2021-12" db="EMBL/GenBank/DDBJ databases">
        <authorList>
            <person name="King R."/>
        </authorList>
    </citation>
    <scope>NUCLEOTIDE SEQUENCE</scope>
</reference>
<dbReference type="Proteomes" id="UP001152759">
    <property type="component" value="Chromosome 7"/>
</dbReference>
<protein>
    <submittedName>
        <fullName evidence="2">Uncharacterized protein</fullName>
    </submittedName>
</protein>
<feature type="compositionally biased region" description="Polar residues" evidence="1">
    <location>
        <begin position="500"/>
        <end position="520"/>
    </location>
</feature>
<feature type="region of interest" description="Disordered" evidence="1">
    <location>
        <begin position="112"/>
        <end position="137"/>
    </location>
</feature>
<proteinExistence type="predicted"/>
<name>A0A9P0F5S6_BEMTA</name>
<evidence type="ECO:0000313" key="3">
    <source>
        <dbReference type="Proteomes" id="UP001152759"/>
    </source>
</evidence>
<dbReference type="EMBL" id="OU963868">
    <property type="protein sequence ID" value="CAH0393451.1"/>
    <property type="molecule type" value="Genomic_DNA"/>
</dbReference>
<feature type="region of interest" description="Disordered" evidence="1">
    <location>
        <begin position="1"/>
        <end position="33"/>
    </location>
</feature>
<feature type="region of interest" description="Disordered" evidence="1">
    <location>
        <begin position="211"/>
        <end position="253"/>
    </location>
</feature>
<gene>
    <name evidence="2" type="ORF">BEMITA_LOCUS11853</name>
</gene>
<accession>A0A9P0F5S6</accession>
<dbReference type="AlphaFoldDB" id="A0A9P0F5S6"/>
<sequence>MKIDDISRVEEEEDSFEEGGGHFLRVPGSSRRLSSITCSSSDASYLYLERRTSALEMGFPPRPSICKTDKALSEAPWDFYYPIDIQVIQPTPEMTPAGSEANLHLRPEDRSKATLSVPGQAPLASMTSSGLSTEAEGTSLTVSDTVFIDEDPEIDTEDEIEDELSTDSEADQHYTQVDKDCLAATQRHPSQNPFADPAPAEPDVVLALKTGSRQYSPKPSRRFSAPADRKLPTGTGTGNPRLVPFSSTGDDDEQFPACSKTVLGLTQITRLELPLPEVHRPEISADPEAIPMTQLGRVETRCQLEVDKPRSKLDTAAALRSRHMRLDEPEIARTSTSRQHSLGTDRSGTVEDIPLQEIKSEGFQSERRLSVPRTLVKEENEFLRRRKETRSPESVRKVEKVVVEVHVAEVESEVDSGSRVSSSSARAPSFSVSGTQSEDSVTSSRGVVTSEDSMTSRKVAGSESCSISGAERYTVPGSTFSKSLERLQPSGDAPADRDANQTGLNKTGFLMSTSHSTSRDPVSYSLFRGSRGAEVQI</sequence>
<feature type="compositionally biased region" description="Low complexity" evidence="1">
    <location>
        <begin position="415"/>
        <end position="434"/>
    </location>
</feature>
<evidence type="ECO:0000313" key="2">
    <source>
        <dbReference type="EMBL" id="CAH0393451.1"/>
    </source>
</evidence>
<feature type="region of interest" description="Disordered" evidence="1">
    <location>
        <begin position="411"/>
        <end position="537"/>
    </location>
</feature>
<feature type="compositionally biased region" description="Polar residues" evidence="1">
    <location>
        <begin position="435"/>
        <end position="453"/>
    </location>
</feature>